<proteinExistence type="predicted"/>
<evidence type="ECO:0000256" key="1">
    <source>
        <dbReference type="ARBA" id="ARBA00022553"/>
    </source>
</evidence>
<dbReference type="Pfam" id="PF02141">
    <property type="entry name" value="DENN"/>
    <property type="match status" value="1"/>
</dbReference>
<gene>
    <name evidence="7" type="ORF">J4Q44_G00349100</name>
</gene>
<feature type="compositionally biased region" description="Gly residues" evidence="4">
    <location>
        <begin position="1122"/>
        <end position="1136"/>
    </location>
</feature>
<feature type="region of interest" description="Disordered" evidence="4">
    <location>
        <begin position="1466"/>
        <end position="1543"/>
    </location>
</feature>
<feature type="domain" description="UDENN" evidence="5">
    <location>
        <begin position="190"/>
        <end position="646"/>
    </location>
</feature>
<evidence type="ECO:0000259" key="6">
    <source>
        <dbReference type="PROSITE" id="PS51498"/>
    </source>
</evidence>
<keyword evidence="2" id="KW-0344">Guanine-nucleotide releasing factor</keyword>
<dbReference type="SMART" id="SM00799">
    <property type="entry name" value="DENN"/>
    <property type="match status" value="1"/>
</dbReference>
<evidence type="ECO:0000259" key="5">
    <source>
        <dbReference type="PROSITE" id="PS50211"/>
    </source>
</evidence>
<dbReference type="Gene3D" id="2.100.10.50">
    <property type="match status" value="1"/>
</dbReference>
<feature type="compositionally biased region" description="Basic and acidic residues" evidence="4">
    <location>
        <begin position="1510"/>
        <end position="1520"/>
    </location>
</feature>
<dbReference type="Pfam" id="PF10240">
    <property type="entry name" value="DUF2464"/>
    <property type="match status" value="1"/>
</dbReference>
<accession>A0AAN8Q7K6</accession>
<dbReference type="Proteomes" id="UP001356427">
    <property type="component" value="Unassembled WGS sequence"/>
</dbReference>
<dbReference type="GO" id="GO:0005829">
    <property type="term" value="C:cytosol"/>
    <property type="evidence" value="ECO:0007669"/>
    <property type="project" value="UniProtKB-ARBA"/>
</dbReference>
<organism evidence="7 8">
    <name type="scientific">Coregonus suidteri</name>
    <dbReference type="NCBI Taxonomy" id="861788"/>
    <lineage>
        <taxon>Eukaryota</taxon>
        <taxon>Metazoa</taxon>
        <taxon>Chordata</taxon>
        <taxon>Craniata</taxon>
        <taxon>Vertebrata</taxon>
        <taxon>Euteleostomi</taxon>
        <taxon>Actinopterygii</taxon>
        <taxon>Neopterygii</taxon>
        <taxon>Teleostei</taxon>
        <taxon>Protacanthopterygii</taxon>
        <taxon>Salmoniformes</taxon>
        <taxon>Salmonidae</taxon>
        <taxon>Coregoninae</taxon>
        <taxon>Coregonus</taxon>
    </lineage>
</organism>
<dbReference type="GO" id="GO:0032483">
    <property type="term" value="P:regulation of Rab protein signal transduction"/>
    <property type="evidence" value="ECO:0007669"/>
    <property type="project" value="TreeGrafter"/>
</dbReference>
<evidence type="ECO:0000313" key="7">
    <source>
        <dbReference type="EMBL" id="KAK6294080.1"/>
    </source>
</evidence>
<dbReference type="Gene3D" id="1.25.40.10">
    <property type="entry name" value="Tetratricopeptide repeat domain"/>
    <property type="match status" value="1"/>
</dbReference>
<feature type="compositionally biased region" description="Basic and acidic residues" evidence="4">
    <location>
        <begin position="950"/>
        <end position="960"/>
    </location>
</feature>
<dbReference type="PROSITE" id="PS51375">
    <property type="entry name" value="PPR"/>
    <property type="match status" value="1"/>
</dbReference>
<dbReference type="InterPro" id="IPR001194">
    <property type="entry name" value="cDENN_dom"/>
</dbReference>
<dbReference type="Pfam" id="PF03456">
    <property type="entry name" value="uDENN"/>
    <property type="match status" value="1"/>
</dbReference>
<dbReference type="Pfam" id="PF03455">
    <property type="entry name" value="dDENN"/>
    <property type="match status" value="1"/>
</dbReference>
<dbReference type="PROSITE" id="PS50211">
    <property type="entry name" value="DENN"/>
    <property type="match status" value="1"/>
</dbReference>
<dbReference type="InterPro" id="IPR002885">
    <property type="entry name" value="PPR_rpt"/>
</dbReference>
<dbReference type="SMART" id="SM00801">
    <property type="entry name" value="dDENN"/>
    <property type="match status" value="1"/>
</dbReference>
<evidence type="ECO:0000256" key="4">
    <source>
        <dbReference type="SAM" id="MobiDB-lite"/>
    </source>
</evidence>
<dbReference type="InterPro" id="IPR023341">
    <property type="entry name" value="MABP"/>
</dbReference>
<dbReference type="GO" id="GO:0005085">
    <property type="term" value="F:guanyl-nucleotide exchange factor activity"/>
    <property type="evidence" value="ECO:0007669"/>
    <property type="project" value="UniProtKB-KW"/>
</dbReference>
<keyword evidence="8" id="KW-1185">Reference proteome</keyword>
<feature type="compositionally biased region" description="Basic residues" evidence="4">
    <location>
        <begin position="1496"/>
        <end position="1508"/>
    </location>
</feature>
<dbReference type="SMART" id="SM00800">
    <property type="entry name" value="uDENN"/>
    <property type="match status" value="1"/>
</dbReference>
<evidence type="ECO:0000313" key="8">
    <source>
        <dbReference type="Proteomes" id="UP001356427"/>
    </source>
</evidence>
<sequence length="1975" mass="218112">MEDKGPRVADYFVLAGLTDSSTPLEQEIHFHDVCHKTAKPKPPITDVAVVMRSLGEEVPPGYTCVDSTPSGLSADLNNGSLMAPQIFLCYRRGRDKPPLTDLGVLYEWKERLKQGCHIIQTTPSGRPANISSTSSQRIYVTYRRATESQTYAALAVTDICVIIPGKGETPPHTFCNVDKNLNSSMWGSSVYLCYKKSVAKTNTIAYKAGLFSRYPEEDYESFPLPESVPLFCLPMGATIEAWPAQTKYSLPVFSTFVLTGSSGEKVYGAAIQFYELYSQDCLTDQQRSQLGLKGLDHGPSSPASSPALGPRAVHTNKCICLLSHWPFFDAFRKFLTFLYRYSISGPHALPIEKHISHFMHKVPFPSSQRPRILVQLSPHDSLMLSQPVSSPLPLSGGRFSTLLQNLGPENAITLLVFAVTEHKILVHSLRPAVLTSVTEALVAMIFPFHWQCPYIPLCPLALAGVLSAPCPFIVGVDSRYFDLYDPPLDVSCVDLDTNTISHNEDKRTLTWKILPKKACKNLMNVLNNLYQELVDGQQRPDGLLELSMNDCTELACGKSLHSLEMEIQEAFLRFMAAILKGYRSYLRPITQAPSEKATDASSLFDLQGFLKSRDRSHQKFYSLMTKTQMFIRFIEECSFVSDKDASLAFFDDCVDKLYSSERSADKGGKVDSDKPDETRLIEIDESQRSEHTVFITPPELPHLPDGEEYPLCYSYAGFPVLSLDLFDPMEGLRTPASRLAARQSCPTSPAPMFRRTKQEIKLSQKIAKRYSAIPQMWSKCLLRHCYGLWFICLPSYVKVCHSKVRALRTAYDVLRKMQAKKLQPPDEVCYRVLMQLCGQYGQPVLAVRVLFEMKKAGVQPNAITYGYYNKAVLESTWPSSTRGGYFMWMKLRNVVMGVAQFRQALRKQQAPPTPSPLSDGSDLDAVSHGSLDSSADTNTAEQGPYATDSIKVDPTDDRRSTVSRGDWGGVGSDIRSGHSHWGGSDLHSPRHSGDQSDLGYNSLSKEEVRRGGPTPLDRGRDSTQDKDNKKERDCSSLSETESAKGSGDGLPQQDFPEVNGPFKRHNSGIVRGNCPYDDAACEPKGSTSTDHVAGLLFTFCLEEIGVVEANSLRRRHLSALEEGGGSGSSGGGGGGHDWQCVRGSRLSGDNRVGSGSSGTPVLGLGLHQGETDPARIAENLGADAKILQGTSFSQTKRPRSLALGGSEGVGAAGGRTRRCRRRDSPEDGEERDSSDEDKNNTDAIFDLEDLDLDGPTTESVAKTSQSRKRTVERSASYGSVGVASASRGAVKRTGIETGFDPLSLLAAESKSQGDREDDLEVEMDGVATPTGRRRDHLAREIEMYMNHMGSPLNSRTSTWQTEALVLTLLSPLHPHPQPTPSPYRERERDRDLGLLSPSMSSSSFALDQLLTPTLDVFKSSMFSAGKGVAEKASKWYSRLATSYTMPTKDGNCDRLSVSSLGMDPDCSSLLDVDEEGLGDPEGSIISPQRNGPGPRRSPRRSPPRRSPMRSRLDSPTHRQTDGQTAPHRQTGFPLPDRSDLGSSRYTSNTSVFQNYAMELLISSCSRCKTCDCLVYDEEIMAGWTADDSNLNTTCPFCGVPFLPFLNVEIRDLRGPGRFFLKSSPSADEAVSSSYSVSTGLDTGTSTLSTPCPTTVLSPLSPRITVEGCSGNNRAQCIEIPTERRQGALSPGSAMVRSVSAFGPMQEPTTLNHSVPTTGSLPSRLNEATDSLGMDVDWRLHHPEPVTVPYLSPLVLWKELESLLENEGDPVITVSSVVDHHPIIYWNLVWYFRRMDLPSNLPGLILTSEHCNRGSTVPRHWMSEDSKHVLIQILWDNLKLHQDPIQPFYILWNTQSVGYPLCRPVSEAERPFGEELLHSVVKSIQRNDVSRPMGQLLQLLGQSLGVKRQRSLYRDILFLSLVALGKDNIDIDAFDREYKMAYDRLSPTLVKLTHNCDRPPSAGVMECRKTFGEPYL</sequence>
<dbReference type="InterPro" id="IPR037516">
    <property type="entry name" value="Tripartite_DENN"/>
</dbReference>
<dbReference type="InterPro" id="IPR043153">
    <property type="entry name" value="DENN_C"/>
</dbReference>
<dbReference type="PROSITE" id="PS51498">
    <property type="entry name" value="MABP"/>
    <property type="match status" value="1"/>
</dbReference>
<dbReference type="InterPro" id="IPR011990">
    <property type="entry name" value="TPR-like_helical_dom_sf"/>
</dbReference>
<reference evidence="7 8" key="1">
    <citation type="submission" date="2021-04" db="EMBL/GenBank/DDBJ databases">
        <authorList>
            <person name="De Guttry C."/>
            <person name="Zahm M."/>
            <person name="Klopp C."/>
            <person name="Cabau C."/>
            <person name="Louis A."/>
            <person name="Berthelot C."/>
            <person name="Parey E."/>
            <person name="Roest Crollius H."/>
            <person name="Montfort J."/>
            <person name="Robinson-Rechavi M."/>
            <person name="Bucao C."/>
            <person name="Bouchez O."/>
            <person name="Gislard M."/>
            <person name="Lluch J."/>
            <person name="Milhes M."/>
            <person name="Lampietro C."/>
            <person name="Lopez Roques C."/>
            <person name="Donnadieu C."/>
            <person name="Braasch I."/>
            <person name="Desvignes T."/>
            <person name="Postlethwait J."/>
            <person name="Bobe J."/>
            <person name="Wedekind C."/>
            <person name="Guiguen Y."/>
        </authorList>
    </citation>
    <scope>NUCLEOTIDE SEQUENCE [LARGE SCALE GENOMIC DNA]</scope>
    <source>
        <strain evidence="7">Cs_M1</strain>
        <tissue evidence="7">Blood</tissue>
    </source>
</reference>
<feature type="compositionally biased region" description="Polar residues" evidence="4">
    <location>
        <begin position="930"/>
        <end position="941"/>
    </location>
</feature>
<name>A0AAN8Q7K6_9TELE</name>
<dbReference type="FunFam" id="2.100.10.50:FF:000001">
    <property type="entry name" value="DENN domain containing 4C"/>
    <property type="match status" value="1"/>
</dbReference>
<feature type="compositionally biased region" description="Acidic residues" evidence="4">
    <location>
        <begin position="1226"/>
        <end position="1235"/>
    </location>
</feature>
<feature type="region of interest" description="Disordered" evidence="4">
    <location>
        <begin position="1121"/>
        <end position="1161"/>
    </location>
</feature>
<dbReference type="EMBL" id="JAGTTL010000035">
    <property type="protein sequence ID" value="KAK6294080.1"/>
    <property type="molecule type" value="Genomic_DNA"/>
</dbReference>
<feature type="compositionally biased region" description="Low complexity" evidence="4">
    <location>
        <begin position="1273"/>
        <end position="1288"/>
    </location>
</feature>
<dbReference type="Gene3D" id="3.40.50.11500">
    <property type="match status" value="1"/>
</dbReference>
<dbReference type="InterPro" id="IPR005113">
    <property type="entry name" value="uDENN_dom"/>
</dbReference>
<protein>
    <recommendedName>
        <fullName evidence="9">C-myc promoter-binding protein-like</fullName>
    </recommendedName>
</protein>
<keyword evidence="1" id="KW-0597">Phosphoprotein</keyword>
<feature type="region of interest" description="Disordered" evidence="4">
    <location>
        <begin position="905"/>
        <end position="1066"/>
    </location>
</feature>
<dbReference type="FunFam" id="1.25.40.10:FF:000042">
    <property type="entry name" value="C-myc promoter-binding protein isoform X1"/>
    <property type="match status" value="1"/>
</dbReference>
<dbReference type="PANTHER" id="PTHR12296">
    <property type="entry name" value="DENN DOMAIN-CONTAINING PROTEIN 4"/>
    <property type="match status" value="1"/>
</dbReference>
<evidence type="ECO:0008006" key="9">
    <source>
        <dbReference type="Google" id="ProtNLM"/>
    </source>
</evidence>
<dbReference type="InterPro" id="IPR051696">
    <property type="entry name" value="DENN_Domain_GEFs"/>
</dbReference>
<dbReference type="InterPro" id="IPR005112">
    <property type="entry name" value="dDENN_dom"/>
</dbReference>
<dbReference type="GO" id="GO:0000813">
    <property type="term" value="C:ESCRT I complex"/>
    <property type="evidence" value="ECO:0007669"/>
    <property type="project" value="InterPro"/>
</dbReference>
<feature type="repeat" description="PPR" evidence="3">
    <location>
        <begin position="826"/>
        <end position="860"/>
    </location>
</feature>
<feature type="domain" description="MABP" evidence="6">
    <location>
        <begin position="41"/>
        <end position="198"/>
    </location>
</feature>
<dbReference type="NCBIfam" id="TIGR00756">
    <property type="entry name" value="PPR"/>
    <property type="match status" value="1"/>
</dbReference>
<dbReference type="PANTHER" id="PTHR12296:SF16">
    <property type="entry name" value="C-MYC PROMOTER-BINDING PROTEIN"/>
    <property type="match status" value="1"/>
</dbReference>
<comment type="caution">
    <text evidence="7">The sequence shown here is derived from an EMBL/GenBank/DDBJ whole genome shotgun (WGS) entry which is preliminary data.</text>
</comment>
<dbReference type="InterPro" id="IPR018798">
    <property type="entry name" value="MVB12A/B"/>
</dbReference>
<evidence type="ECO:0000256" key="3">
    <source>
        <dbReference type="PROSITE-ProRule" id="PRU00708"/>
    </source>
</evidence>
<feature type="region of interest" description="Disordered" evidence="4">
    <location>
        <begin position="1189"/>
        <end position="1288"/>
    </location>
</feature>
<feature type="compositionally biased region" description="Basic and acidic residues" evidence="4">
    <location>
        <begin position="1017"/>
        <end position="1034"/>
    </location>
</feature>
<dbReference type="Pfam" id="PF13041">
    <property type="entry name" value="PPR_2"/>
    <property type="match status" value="1"/>
</dbReference>
<evidence type="ECO:0000256" key="2">
    <source>
        <dbReference type="ARBA" id="ARBA00022658"/>
    </source>
</evidence>